<dbReference type="EMBL" id="CABVHF010000005">
    <property type="protein sequence ID" value="VVM75805.1"/>
    <property type="molecule type" value="Genomic_DNA"/>
</dbReference>
<reference evidence="1 2" key="1">
    <citation type="submission" date="2019-09" db="EMBL/GenBank/DDBJ databases">
        <authorList>
            <person name="Chandra G."/>
            <person name="Truman W A."/>
        </authorList>
    </citation>
    <scope>NUCLEOTIDE SEQUENCE [LARGE SCALE GENOMIC DNA]</scope>
    <source>
        <strain evidence="1">PS631</strain>
    </source>
</reference>
<evidence type="ECO:0000313" key="1">
    <source>
        <dbReference type="EMBL" id="VVM75805.1"/>
    </source>
</evidence>
<dbReference type="AlphaFoldDB" id="A0A5E6SEN6"/>
<dbReference type="RefSeq" id="WP_191622754.1">
    <property type="nucleotide sequence ID" value="NZ_CABVHF010000005.1"/>
</dbReference>
<dbReference type="Proteomes" id="UP000399692">
    <property type="component" value="Unassembled WGS sequence"/>
</dbReference>
<gene>
    <name evidence="1" type="ORF">PS631_02061</name>
</gene>
<evidence type="ECO:0000313" key="2">
    <source>
        <dbReference type="Proteomes" id="UP000399692"/>
    </source>
</evidence>
<organism evidence="1 2">
    <name type="scientific">Pseudomonas fluorescens</name>
    <dbReference type="NCBI Taxonomy" id="294"/>
    <lineage>
        <taxon>Bacteria</taxon>
        <taxon>Pseudomonadati</taxon>
        <taxon>Pseudomonadota</taxon>
        <taxon>Gammaproteobacteria</taxon>
        <taxon>Pseudomonadales</taxon>
        <taxon>Pseudomonadaceae</taxon>
        <taxon>Pseudomonas</taxon>
    </lineage>
</organism>
<proteinExistence type="predicted"/>
<sequence length="145" mass="16148">MTHNNARLQSAVIIVSDPDQDSKILNIPADANGRTFTLDLTRGNTQLGRPRKIQMDDLPSATRITLASRHLNSDGTPQWWMRLKTTHQTSKLDNHDVDYFVNGYLANDFIKEGLGIVVDAKTENNITRDTLGKVTVDTSPVPPTH</sequence>
<protein>
    <submittedName>
        <fullName evidence="1">Uncharacterized protein</fullName>
    </submittedName>
</protein>
<accession>A0A5E6SEN6</accession>
<name>A0A5E6SEN6_PSEFL</name>